<feature type="transmembrane region" description="Helical" evidence="1">
    <location>
        <begin position="21"/>
        <end position="45"/>
    </location>
</feature>
<dbReference type="PANTHER" id="PTHR36435">
    <property type="entry name" value="SLR1288 PROTEIN"/>
    <property type="match status" value="1"/>
</dbReference>
<reference evidence="3 4" key="1">
    <citation type="submission" date="2019-10" db="EMBL/GenBank/DDBJ databases">
        <title>Whole genome shotgun sequence of Acrocarpospora pleiomorpha NBRC 16267.</title>
        <authorList>
            <person name="Ichikawa N."/>
            <person name="Kimura A."/>
            <person name="Kitahashi Y."/>
            <person name="Komaki H."/>
            <person name="Oguchi A."/>
        </authorList>
    </citation>
    <scope>NUCLEOTIDE SEQUENCE [LARGE SCALE GENOMIC DNA]</scope>
    <source>
        <strain evidence="3 4">NBRC 16267</strain>
    </source>
</reference>
<gene>
    <name evidence="3" type="ORF">Aple_083080</name>
</gene>
<keyword evidence="1" id="KW-0472">Membrane</keyword>
<evidence type="ECO:0000313" key="3">
    <source>
        <dbReference type="EMBL" id="GES25409.1"/>
    </source>
</evidence>
<feature type="transmembrane region" description="Helical" evidence="1">
    <location>
        <begin position="105"/>
        <end position="122"/>
    </location>
</feature>
<protein>
    <recommendedName>
        <fullName evidence="2">CAAX prenyl protease 2/Lysostaphin resistance protein A-like domain-containing protein</fullName>
    </recommendedName>
</protein>
<dbReference type="GO" id="GO:0080120">
    <property type="term" value="P:CAAX-box protein maturation"/>
    <property type="evidence" value="ECO:0007669"/>
    <property type="project" value="UniProtKB-ARBA"/>
</dbReference>
<dbReference type="GO" id="GO:0004175">
    <property type="term" value="F:endopeptidase activity"/>
    <property type="evidence" value="ECO:0007669"/>
    <property type="project" value="UniProtKB-ARBA"/>
</dbReference>
<dbReference type="InterPro" id="IPR052710">
    <property type="entry name" value="CAAX_protease"/>
</dbReference>
<dbReference type="EMBL" id="BLAF01000067">
    <property type="protein sequence ID" value="GES25409.1"/>
    <property type="molecule type" value="Genomic_DNA"/>
</dbReference>
<dbReference type="Pfam" id="PF02517">
    <property type="entry name" value="Rce1-like"/>
    <property type="match status" value="1"/>
</dbReference>
<keyword evidence="4" id="KW-1185">Reference proteome</keyword>
<evidence type="ECO:0000256" key="1">
    <source>
        <dbReference type="SAM" id="Phobius"/>
    </source>
</evidence>
<evidence type="ECO:0000259" key="2">
    <source>
        <dbReference type="Pfam" id="PF02517"/>
    </source>
</evidence>
<dbReference type="InterPro" id="IPR003675">
    <property type="entry name" value="Rce1/LyrA-like_dom"/>
</dbReference>
<organism evidence="3 4">
    <name type="scientific">Acrocarpospora pleiomorpha</name>
    <dbReference type="NCBI Taxonomy" id="90975"/>
    <lineage>
        <taxon>Bacteria</taxon>
        <taxon>Bacillati</taxon>
        <taxon>Actinomycetota</taxon>
        <taxon>Actinomycetes</taxon>
        <taxon>Streptosporangiales</taxon>
        <taxon>Streptosporangiaceae</taxon>
        <taxon>Acrocarpospora</taxon>
    </lineage>
</organism>
<evidence type="ECO:0000313" key="4">
    <source>
        <dbReference type="Proteomes" id="UP000377595"/>
    </source>
</evidence>
<feature type="transmembrane region" description="Helical" evidence="1">
    <location>
        <begin position="65"/>
        <end position="85"/>
    </location>
</feature>
<feature type="transmembrane region" description="Helical" evidence="1">
    <location>
        <begin position="174"/>
        <end position="196"/>
    </location>
</feature>
<comment type="caution">
    <text evidence="3">The sequence shown here is derived from an EMBL/GenBank/DDBJ whole genome shotgun (WGS) entry which is preliminary data.</text>
</comment>
<accession>A0A5M3XZP1</accession>
<dbReference type="Proteomes" id="UP000377595">
    <property type="component" value="Unassembled WGS sequence"/>
</dbReference>
<feature type="transmembrane region" description="Helical" evidence="1">
    <location>
        <begin position="256"/>
        <end position="280"/>
    </location>
</feature>
<keyword evidence="1" id="KW-0812">Transmembrane</keyword>
<name>A0A5M3XZP1_9ACTN</name>
<feature type="transmembrane region" description="Helical" evidence="1">
    <location>
        <begin position="142"/>
        <end position="162"/>
    </location>
</feature>
<proteinExistence type="predicted"/>
<feature type="domain" description="CAAX prenyl protease 2/Lysostaphin resistance protein A-like" evidence="2">
    <location>
        <begin position="148"/>
        <end position="237"/>
    </location>
</feature>
<sequence length="290" mass="31387">MRFDHLARNAINSWWRPILGTVFLIVGFLISSLVLGLVVGLLARMAGIPMVAEGSRVFTDPLLDVAFQLLVLAAAIPVVLGTVWLVQRRRPGTVSSVVGRLRWRWLLTCVPLGLLAVVVGEASQQLTVFLSGEPVTYEWGGWTPFVQAMAVILLLVPFQAAAEEYVFRGWVIQAFGAYMRNPWPAFIIGSAGFAALHGYTDWGIAYVFGFGILSGWLAVRTGGLEAPIALHVVNNVVAFGFSAADGNLDGALEQGSLPWQTVVGTVVQFAVYTIVVLTFARKTAVQTVSR</sequence>
<feature type="transmembrane region" description="Helical" evidence="1">
    <location>
        <begin position="226"/>
        <end position="244"/>
    </location>
</feature>
<keyword evidence="1" id="KW-1133">Transmembrane helix</keyword>
<feature type="transmembrane region" description="Helical" evidence="1">
    <location>
        <begin position="202"/>
        <end position="219"/>
    </location>
</feature>
<dbReference type="PANTHER" id="PTHR36435:SF1">
    <property type="entry name" value="CAAX AMINO TERMINAL PROTEASE FAMILY PROTEIN"/>
    <property type="match status" value="1"/>
</dbReference>
<dbReference type="RefSeq" id="WP_170321922.1">
    <property type="nucleotide sequence ID" value="NZ_BAAAHM010000042.1"/>
</dbReference>
<dbReference type="AlphaFoldDB" id="A0A5M3XZP1"/>